<dbReference type="HOGENOM" id="CLU_005533_0_3_1"/>
<dbReference type="Pfam" id="PF00891">
    <property type="entry name" value="Methyltransf_2"/>
    <property type="match status" value="1"/>
</dbReference>
<name>K5WNG4_PHACS</name>
<evidence type="ECO:0000313" key="7">
    <source>
        <dbReference type="Proteomes" id="UP000008370"/>
    </source>
</evidence>
<gene>
    <name evidence="6" type="ORF">PHACADRAFT_262202</name>
</gene>
<dbReference type="InterPro" id="IPR016461">
    <property type="entry name" value="COMT-like"/>
</dbReference>
<keyword evidence="7" id="KW-1185">Reference proteome</keyword>
<dbReference type="InterPro" id="IPR036390">
    <property type="entry name" value="WH_DNA-bd_sf"/>
</dbReference>
<dbReference type="InterPro" id="IPR036388">
    <property type="entry name" value="WH-like_DNA-bd_sf"/>
</dbReference>
<reference evidence="6 7" key="1">
    <citation type="journal article" date="2012" name="BMC Genomics">
        <title>Comparative genomics of the white-rot fungi, Phanerochaete carnosa and P. chrysosporium, to elucidate the genetic basis of the distinct wood types they colonize.</title>
        <authorList>
            <person name="Suzuki H."/>
            <person name="MacDonald J."/>
            <person name="Syed K."/>
            <person name="Salamov A."/>
            <person name="Hori C."/>
            <person name="Aerts A."/>
            <person name="Henrissat B."/>
            <person name="Wiebenga A."/>
            <person name="vanKuyk P.A."/>
            <person name="Barry K."/>
            <person name="Lindquist E."/>
            <person name="LaButti K."/>
            <person name="Lapidus A."/>
            <person name="Lucas S."/>
            <person name="Coutinho P."/>
            <person name="Gong Y."/>
            <person name="Samejima M."/>
            <person name="Mahadevan R."/>
            <person name="Abou-Zaid M."/>
            <person name="de Vries R.P."/>
            <person name="Igarashi K."/>
            <person name="Yadav J.S."/>
            <person name="Grigoriev I.V."/>
            <person name="Master E.R."/>
        </authorList>
    </citation>
    <scope>NUCLEOTIDE SEQUENCE [LARGE SCALE GENOMIC DNA]</scope>
    <source>
        <strain evidence="6 7">HHB-10118-sp</strain>
    </source>
</reference>
<dbReference type="SUPFAM" id="SSF53335">
    <property type="entry name" value="S-adenosyl-L-methionine-dependent methyltransferases"/>
    <property type="match status" value="1"/>
</dbReference>
<accession>K5WNG4</accession>
<dbReference type="GeneID" id="18918212"/>
<dbReference type="PANTHER" id="PTHR43712">
    <property type="entry name" value="PUTATIVE (AFU_ORTHOLOGUE AFUA_4G14580)-RELATED"/>
    <property type="match status" value="1"/>
</dbReference>
<dbReference type="EMBL" id="JH930476">
    <property type="protein sequence ID" value="EKM51832.1"/>
    <property type="molecule type" value="Genomic_DNA"/>
</dbReference>
<proteinExistence type="predicted"/>
<dbReference type="SUPFAM" id="SSF46785">
    <property type="entry name" value="Winged helix' DNA-binding domain"/>
    <property type="match status" value="1"/>
</dbReference>
<evidence type="ECO:0000313" key="6">
    <source>
        <dbReference type="EMBL" id="EKM51832.1"/>
    </source>
</evidence>
<evidence type="ECO:0000259" key="5">
    <source>
        <dbReference type="Pfam" id="PF08100"/>
    </source>
</evidence>
<dbReference type="KEGG" id="pco:PHACADRAFT_262202"/>
<dbReference type="GO" id="GO:0032259">
    <property type="term" value="P:methylation"/>
    <property type="evidence" value="ECO:0007669"/>
    <property type="project" value="UniProtKB-KW"/>
</dbReference>
<feature type="domain" description="O-methyltransferase C-terminal" evidence="4">
    <location>
        <begin position="214"/>
        <end position="389"/>
    </location>
</feature>
<dbReference type="Pfam" id="PF08100">
    <property type="entry name" value="Dimerisation"/>
    <property type="match status" value="1"/>
</dbReference>
<sequence>MVQPSTGMTELRTLVDILQSTVDKLDETMASRGQAYPSLDDPYSVESEAPRSSPDVLALCDILVSAAGQLIAAARPTPTSSLLTALQFQTSACLRAVIRAHVPEILKEAGPKGLHISQIAKPTNVEPNKLARVLRLLATNHIFKEVAPDVFAHTRISSILDTGKSLSEILEDPEAKHDGTSGMPALFEQLSDYSMKAAAYMPETLLDPASAITGKTAFNRAYKTELSSFEWLKQPENAYIHRRFNMAMEGTAKMSVPWEVFEGFDWQTLPEKSLVVDVGGGVGSQTLTLAKKFSHLNFVTQDTEATQPNAEKYWAARFPEAISSGRVQYQVHNFFEPQPISSPAMYFLKNVLHDWSDNHCISILRHLRDSAGPNTKLVIQENVMEYVCEDSPLTNPGISVSSATKAHPSPLLPNAGQASMFTYYIDFVMMNTHGGVERTLPHFCELLADSGWKAISLYKGPPGGRGKIIAIPQRVGVQVSGML</sequence>
<dbReference type="Gene3D" id="1.10.10.10">
    <property type="entry name" value="Winged helix-like DNA-binding domain superfamily/Winged helix DNA-binding domain"/>
    <property type="match status" value="1"/>
</dbReference>
<keyword evidence="2" id="KW-0808">Transferase</keyword>
<dbReference type="Gene3D" id="3.40.50.150">
    <property type="entry name" value="Vaccinia Virus protein VP39"/>
    <property type="match status" value="1"/>
</dbReference>
<dbReference type="GO" id="GO:0046983">
    <property type="term" value="F:protein dimerization activity"/>
    <property type="evidence" value="ECO:0007669"/>
    <property type="project" value="InterPro"/>
</dbReference>
<dbReference type="AlphaFoldDB" id="K5WNG4"/>
<dbReference type="InterPro" id="IPR001077">
    <property type="entry name" value="COMT_C"/>
</dbReference>
<keyword evidence="1" id="KW-0489">Methyltransferase</keyword>
<dbReference type="PANTHER" id="PTHR43712:SF2">
    <property type="entry name" value="O-METHYLTRANSFERASE CICE"/>
    <property type="match status" value="1"/>
</dbReference>
<dbReference type="PROSITE" id="PS51683">
    <property type="entry name" value="SAM_OMT_II"/>
    <property type="match status" value="1"/>
</dbReference>
<evidence type="ECO:0000256" key="2">
    <source>
        <dbReference type="ARBA" id="ARBA00022679"/>
    </source>
</evidence>
<dbReference type="GO" id="GO:0008171">
    <property type="term" value="F:O-methyltransferase activity"/>
    <property type="evidence" value="ECO:0007669"/>
    <property type="project" value="InterPro"/>
</dbReference>
<evidence type="ECO:0000259" key="4">
    <source>
        <dbReference type="Pfam" id="PF00891"/>
    </source>
</evidence>
<evidence type="ECO:0000256" key="1">
    <source>
        <dbReference type="ARBA" id="ARBA00022603"/>
    </source>
</evidence>
<keyword evidence="3" id="KW-0949">S-adenosyl-L-methionine</keyword>
<dbReference type="InterPro" id="IPR012967">
    <property type="entry name" value="COMT_dimerisation"/>
</dbReference>
<dbReference type="InterPro" id="IPR029063">
    <property type="entry name" value="SAM-dependent_MTases_sf"/>
</dbReference>
<dbReference type="OrthoDB" id="2410195at2759"/>
<dbReference type="InParanoid" id="K5WNG4"/>
<feature type="domain" description="O-methyltransferase dimerisation" evidence="5">
    <location>
        <begin position="85"/>
        <end position="160"/>
    </location>
</feature>
<evidence type="ECO:0000256" key="3">
    <source>
        <dbReference type="ARBA" id="ARBA00022691"/>
    </source>
</evidence>
<organism evidence="6 7">
    <name type="scientific">Phanerochaete carnosa (strain HHB-10118-sp)</name>
    <name type="common">White-rot fungus</name>
    <name type="synonym">Peniophora carnosa</name>
    <dbReference type="NCBI Taxonomy" id="650164"/>
    <lineage>
        <taxon>Eukaryota</taxon>
        <taxon>Fungi</taxon>
        <taxon>Dikarya</taxon>
        <taxon>Basidiomycota</taxon>
        <taxon>Agaricomycotina</taxon>
        <taxon>Agaricomycetes</taxon>
        <taxon>Polyporales</taxon>
        <taxon>Phanerochaetaceae</taxon>
        <taxon>Phanerochaete</taxon>
    </lineage>
</organism>
<dbReference type="RefSeq" id="XP_007399627.1">
    <property type="nucleotide sequence ID" value="XM_007399565.1"/>
</dbReference>
<protein>
    <submittedName>
        <fullName evidence="6">Uncharacterized protein</fullName>
    </submittedName>
</protein>
<dbReference type="Proteomes" id="UP000008370">
    <property type="component" value="Unassembled WGS sequence"/>
</dbReference>